<proteinExistence type="inferred from homology"/>
<dbReference type="Gene3D" id="3.40.50.720">
    <property type="entry name" value="NAD(P)-binding Rossmann-like Domain"/>
    <property type="match status" value="2"/>
</dbReference>
<dbReference type="InterPro" id="IPR036291">
    <property type="entry name" value="NAD(P)-bd_dom_sf"/>
</dbReference>
<organism evidence="3 4">
    <name type="scientific">Trichosporon asahii var. asahii (strain ATCC 90039 / CBS 2479 / JCM 2466 / KCTC 7840 / NBRC 103889/ NCYC 2677 / UAMH 7654)</name>
    <name type="common">Yeast</name>
    <dbReference type="NCBI Taxonomy" id="1186058"/>
    <lineage>
        <taxon>Eukaryota</taxon>
        <taxon>Fungi</taxon>
        <taxon>Dikarya</taxon>
        <taxon>Basidiomycota</taxon>
        <taxon>Agaricomycotina</taxon>
        <taxon>Tremellomycetes</taxon>
        <taxon>Trichosporonales</taxon>
        <taxon>Trichosporonaceae</taxon>
        <taxon>Trichosporon</taxon>
    </lineage>
</organism>
<keyword evidence="2" id="KW-0560">Oxidoreductase</keyword>
<evidence type="ECO:0000256" key="1">
    <source>
        <dbReference type="ARBA" id="ARBA00006484"/>
    </source>
</evidence>
<sequence>MSSKIEHPGHPKESLPVTQAVPVLDLFKLAGETALVTGAGRGIGAAIATALAQAGAHVLLAQRDISNTATYDSIVSQGCKATLVQGTLSTPEDCEALWSSALAASDNGIQILVNNAGTGGWSLAVDEKPENWDNTMNVNVNALFHLSRCAGRHMIEAGKGGSIVNVLSILSFLGGYGMSAYVTRGSTWADNRNLRHAQDKELYEGRIKNIPGGRWADPLDYAGPAVFLASSASNYVTGEVLIVDGGAIAKGAI</sequence>
<dbReference type="GeneID" id="25987499"/>
<dbReference type="RefSeq" id="XP_014183837.1">
    <property type="nucleotide sequence ID" value="XM_014328362.1"/>
</dbReference>
<dbReference type="Pfam" id="PF13561">
    <property type="entry name" value="adh_short_C2"/>
    <property type="match status" value="1"/>
</dbReference>
<dbReference type="OrthoDB" id="294295at2759"/>
<gene>
    <name evidence="3" type="ORF">A1Q1_03986</name>
</gene>
<dbReference type="EMBL" id="ALBS01000025">
    <property type="protein sequence ID" value="EJT52470.1"/>
    <property type="molecule type" value="Genomic_DNA"/>
</dbReference>
<dbReference type="AlphaFoldDB" id="J4UKQ1"/>
<dbReference type="SUPFAM" id="SSF51735">
    <property type="entry name" value="NAD(P)-binding Rossmann-fold domains"/>
    <property type="match status" value="1"/>
</dbReference>
<comment type="similarity">
    <text evidence="1">Belongs to the short-chain dehydrogenases/reductases (SDR) family.</text>
</comment>
<dbReference type="PANTHER" id="PTHR42760:SF5">
    <property type="entry name" value="2-DEHYDRO-3-DEOXY-D-GLUCONATE 5-DEHYDROGENASE"/>
    <property type="match status" value="1"/>
</dbReference>
<dbReference type="PRINTS" id="PR00081">
    <property type="entry name" value="GDHRDH"/>
</dbReference>
<dbReference type="InterPro" id="IPR002347">
    <property type="entry name" value="SDR_fam"/>
</dbReference>
<dbReference type="HOGENOM" id="CLU_010194_1_1_1"/>
<dbReference type="Proteomes" id="UP000002748">
    <property type="component" value="Unassembled WGS sequence"/>
</dbReference>
<dbReference type="GO" id="GO:0016616">
    <property type="term" value="F:oxidoreductase activity, acting on the CH-OH group of donors, NAD or NADP as acceptor"/>
    <property type="evidence" value="ECO:0007669"/>
    <property type="project" value="TreeGrafter"/>
</dbReference>
<dbReference type="PANTHER" id="PTHR42760">
    <property type="entry name" value="SHORT-CHAIN DEHYDROGENASES/REDUCTASES FAMILY MEMBER"/>
    <property type="match status" value="1"/>
</dbReference>
<reference evidence="3 4" key="1">
    <citation type="journal article" date="2012" name="Eukaryot. Cell">
        <title>Draft genome sequence of CBS 2479, the standard type strain of Trichosporon asahii.</title>
        <authorList>
            <person name="Yang R.Y."/>
            <person name="Li H.T."/>
            <person name="Zhu H."/>
            <person name="Zhou G.P."/>
            <person name="Wang M."/>
            <person name="Wang L."/>
        </authorList>
    </citation>
    <scope>NUCLEOTIDE SEQUENCE [LARGE SCALE GENOMIC DNA]</scope>
    <source>
        <strain evidence="4">ATCC 90039 / CBS 2479 / JCM 2466 / KCTC 7840 / NCYC 2677 / UAMH 7654</strain>
    </source>
</reference>
<evidence type="ECO:0000313" key="3">
    <source>
        <dbReference type="EMBL" id="EJT52470.1"/>
    </source>
</evidence>
<comment type="caution">
    <text evidence="3">The sequence shown here is derived from an EMBL/GenBank/DDBJ whole genome shotgun (WGS) entry which is preliminary data.</text>
</comment>
<name>J4UKQ1_TRIAS</name>
<evidence type="ECO:0000313" key="4">
    <source>
        <dbReference type="Proteomes" id="UP000002748"/>
    </source>
</evidence>
<dbReference type="KEGG" id="tasa:A1Q1_03986"/>
<evidence type="ECO:0000256" key="2">
    <source>
        <dbReference type="ARBA" id="ARBA00023002"/>
    </source>
</evidence>
<dbReference type="Pfam" id="PF00106">
    <property type="entry name" value="adh_short"/>
    <property type="match status" value="1"/>
</dbReference>
<accession>J4UKQ1</accession>
<dbReference type="VEuPathDB" id="FungiDB:A1Q1_03986"/>
<protein>
    <submittedName>
        <fullName evidence="3">Short chain type dehydrogenase, putative</fullName>
    </submittedName>
</protein>